<reference evidence="1 2" key="1">
    <citation type="submission" date="2016-10" db="EMBL/GenBank/DDBJ databases">
        <authorList>
            <person name="de Groot N.N."/>
        </authorList>
    </citation>
    <scope>NUCLEOTIDE SEQUENCE [LARGE SCALE GENOMIC DNA]</scope>
    <source>
        <strain evidence="1 2">AR32</strain>
    </source>
</reference>
<accession>A0A1H5WJS5</accession>
<sequence>MRIKQGFVLREVCGEQVIMGEGLGALDFGKLLVLNETAAWLWQQAAEMETFNVDLLTEKLLGTYDVAPEEAREDVSDILQKWQQAGLVEE</sequence>
<dbReference type="Gene3D" id="1.10.10.1150">
    <property type="entry name" value="Coenzyme PQQ synthesis protein D (PqqD)"/>
    <property type="match status" value="1"/>
</dbReference>
<protein>
    <submittedName>
        <fullName evidence="1">Coenzyme PQQ synthesis protein D (PqqD)</fullName>
    </submittedName>
</protein>
<name>A0A1H5WJS5_XYLRU</name>
<proteinExistence type="predicted"/>
<organism evidence="1 2">
    <name type="scientific">Xylanibacter ruminicola</name>
    <name type="common">Prevotella ruminicola</name>
    <dbReference type="NCBI Taxonomy" id="839"/>
    <lineage>
        <taxon>Bacteria</taxon>
        <taxon>Pseudomonadati</taxon>
        <taxon>Bacteroidota</taxon>
        <taxon>Bacteroidia</taxon>
        <taxon>Bacteroidales</taxon>
        <taxon>Prevotellaceae</taxon>
        <taxon>Xylanibacter</taxon>
    </lineage>
</organism>
<dbReference type="InterPro" id="IPR008792">
    <property type="entry name" value="PQQD"/>
</dbReference>
<evidence type="ECO:0000313" key="2">
    <source>
        <dbReference type="Proteomes" id="UP000236735"/>
    </source>
</evidence>
<dbReference type="InterPro" id="IPR041881">
    <property type="entry name" value="PqqD_sf"/>
</dbReference>
<dbReference type="Proteomes" id="UP000236735">
    <property type="component" value="Unassembled WGS sequence"/>
</dbReference>
<evidence type="ECO:0000313" key="1">
    <source>
        <dbReference type="EMBL" id="SEF99593.1"/>
    </source>
</evidence>
<dbReference type="AlphaFoldDB" id="A0A1H5WJS5"/>
<gene>
    <name evidence="1" type="ORF">SAMN05216354_2386</name>
</gene>
<dbReference type="Pfam" id="PF05402">
    <property type="entry name" value="PqqD"/>
    <property type="match status" value="1"/>
</dbReference>
<dbReference type="EMBL" id="FNUV01000006">
    <property type="protein sequence ID" value="SEF99593.1"/>
    <property type="molecule type" value="Genomic_DNA"/>
</dbReference>
<dbReference type="RefSeq" id="WP_036911002.1">
    <property type="nucleotide sequence ID" value="NZ_FNUV01000006.1"/>
</dbReference>